<keyword evidence="1" id="KW-0812">Transmembrane</keyword>
<dbReference type="EMBL" id="BDFE01000015">
    <property type="protein sequence ID" value="GAU08473.1"/>
    <property type="molecule type" value="Genomic_DNA"/>
</dbReference>
<keyword evidence="3" id="KW-1185">Reference proteome</keyword>
<feature type="transmembrane region" description="Helical" evidence="1">
    <location>
        <begin position="52"/>
        <end position="70"/>
    </location>
</feature>
<evidence type="ECO:0000313" key="3">
    <source>
        <dbReference type="Proteomes" id="UP000095200"/>
    </source>
</evidence>
<feature type="transmembrane region" description="Helical" evidence="1">
    <location>
        <begin position="20"/>
        <end position="40"/>
    </location>
</feature>
<keyword evidence="1" id="KW-1133">Transmembrane helix</keyword>
<gene>
    <name evidence="2" type="ORF">DPF_1183</name>
</gene>
<organism evidence="2 3">
    <name type="scientific">Desulfoplanes formicivorans</name>
    <dbReference type="NCBI Taxonomy" id="1592317"/>
    <lineage>
        <taxon>Bacteria</taxon>
        <taxon>Pseudomonadati</taxon>
        <taxon>Thermodesulfobacteriota</taxon>
        <taxon>Desulfovibrionia</taxon>
        <taxon>Desulfovibrionales</taxon>
        <taxon>Desulfoplanaceae</taxon>
        <taxon>Desulfoplanes</taxon>
    </lineage>
</organism>
<proteinExistence type="predicted"/>
<evidence type="ECO:0000256" key="1">
    <source>
        <dbReference type="SAM" id="Phobius"/>
    </source>
</evidence>
<dbReference type="AlphaFoldDB" id="A0A194AGL7"/>
<accession>A0A194AGL7</accession>
<dbReference type="Proteomes" id="UP000095200">
    <property type="component" value="Unassembled WGS sequence"/>
</dbReference>
<evidence type="ECO:0000313" key="2">
    <source>
        <dbReference type="EMBL" id="GAU08473.1"/>
    </source>
</evidence>
<reference evidence="3" key="1">
    <citation type="submission" date="2016-06" db="EMBL/GenBank/DDBJ databases">
        <title>Draft genome sequence of Desulfoplanes formicivorans strain Pf12B.</title>
        <authorList>
            <person name="Watanabe M."/>
            <person name="Kojima H."/>
            <person name="Fukui M."/>
        </authorList>
    </citation>
    <scope>NUCLEOTIDE SEQUENCE [LARGE SCALE GENOMIC DNA]</scope>
    <source>
        <strain evidence="3">Pf12B</strain>
    </source>
</reference>
<comment type="caution">
    <text evidence="2">The sequence shown here is derived from an EMBL/GenBank/DDBJ whole genome shotgun (WGS) entry which is preliminary data.</text>
</comment>
<dbReference type="RefSeq" id="WP_069858033.1">
    <property type="nucleotide sequence ID" value="NZ_BDFE01000015.1"/>
</dbReference>
<sequence length="89" mass="10020">MSLTTSLSRLLVKARDNAPFWKKALFAALGLLVVINVFLHPHHAHFALETKVGFWALFGVVVSVAMVLVLKKIIYPLINKPEAFYDRSE</sequence>
<protein>
    <submittedName>
        <fullName evidence="2">Uncharacterized protein</fullName>
    </submittedName>
</protein>
<dbReference type="STRING" id="1592317.DPF_1183"/>
<name>A0A194AGL7_9BACT</name>
<keyword evidence="1" id="KW-0472">Membrane</keyword>
<dbReference type="OrthoDB" id="1525247at2"/>